<evidence type="ECO:0000259" key="1">
    <source>
        <dbReference type="Pfam" id="PF01145"/>
    </source>
</evidence>
<name>X1U7C4_9ZZZZ</name>
<comment type="caution">
    <text evidence="2">The sequence shown here is derived from an EMBL/GenBank/DDBJ whole genome shotgun (WGS) entry which is preliminary data.</text>
</comment>
<protein>
    <recommendedName>
        <fullName evidence="1">Band 7 domain-containing protein</fullName>
    </recommendedName>
</protein>
<dbReference type="PANTHER" id="PTHR42911:SF2">
    <property type="entry name" value="PROHIBITIN FAMILY PROTEIN"/>
    <property type="match status" value="1"/>
</dbReference>
<evidence type="ECO:0000313" key="2">
    <source>
        <dbReference type="EMBL" id="GAI88224.1"/>
    </source>
</evidence>
<feature type="domain" description="Band 7" evidence="1">
    <location>
        <begin position="20"/>
        <end position="111"/>
    </location>
</feature>
<accession>X1U7C4</accession>
<dbReference type="AlphaFoldDB" id="X1U7C4"/>
<dbReference type="Gene3D" id="3.30.479.30">
    <property type="entry name" value="Band 7 domain"/>
    <property type="match status" value="1"/>
</dbReference>
<dbReference type="Pfam" id="PF01145">
    <property type="entry name" value="Band_7"/>
    <property type="match status" value="1"/>
</dbReference>
<dbReference type="SUPFAM" id="SSF117892">
    <property type="entry name" value="Band 7/SPFH domain"/>
    <property type="match status" value="1"/>
</dbReference>
<gene>
    <name evidence="2" type="ORF">S12H4_37715</name>
</gene>
<dbReference type="EMBL" id="BARW01022632">
    <property type="protein sequence ID" value="GAI88224.1"/>
    <property type="molecule type" value="Genomic_DNA"/>
</dbReference>
<organism evidence="2">
    <name type="scientific">marine sediment metagenome</name>
    <dbReference type="NCBI Taxonomy" id="412755"/>
    <lineage>
        <taxon>unclassified sequences</taxon>
        <taxon>metagenomes</taxon>
        <taxon>ecological metagenomes</taxon>
    </lineage>
</organism>
<proteinExistence type="predicted"/>
<feature type="non-terminal residue" evidence="2">
    <location>
        <position position="1"/>
    </location>
</feature>
<reference evidence="2" key="1">
    <citation type="journal article" date="2014" name="Front. Microbiol.">
        <title>High frequency of phylogenetically diverse reductive dehalogenase-homologous genes in deep subseafloor sedimentary metagenomes.</title>
        <authorList>
            <person name="Kawai M."/>
            <person name="Futagami T."/>
            <person name="Toyoda A."/>
            <person name="Takaki Y."/>
            <person name="Nishi S."/>
            <person name="Hori S."/>
            <person name="Arai W."/>
            <person name="Tsubouchi T."/>
            <person name="Morono Y."/>
            <person name="Uchiyama I."/>
            <person name="Ito T."/>
            <person name="Fujiyama A."/>
            <person name="Inagaki F."/>
            <person name="Takami H."/>
        </authorList>
    </citation>
    <scope>NUCLEOTIDE SEQUENCE</scope>
    <source>
        <strain evidence="2">Expedition CK06-06</strain>
    </source>
</reference>
<sequence length="206" mass="23022">LGFFNAVGTVREAESKLLSQLSDTQNTVIGRHSFGEFVNSDPNEIKFPQIEEEMLTHLQEAVANANYGIEIKTLGIKQLKISKDVSEKVFERMRAERNTKYQATIAQGNAEATKIKAVADSKKTELLAVAEARAKAIQAEGDAEAAKYYKMLEVDPDFAMFLREIDTAKETLKERTTIILREGSWLASLLGQMPNIEPRDPNESKE</sequence>
<dbReference type="PANTHER" id="PTHR42911">
    <property type="entry name" value="MODULATOR OF FTSH PROTEASE HFLC"/>
    <property type="match status" value="1"/>
</dbReference>
<dbReference type="InterPro" id="IPR001107">
    <property type="entry name" value="Band_7"/>
</dbReference>
<dbReference type="InterPro" id="IPR036013">
    <property type="entry name" value="Band_7/SPFH_dom_sf"/>
</dbReference>